<evidence type="ECO:0000313" key="7">
    <source>
        <dbReference type="Proteomes" id="UP000693981"/>
    </source>
</evidence>
<dbReference type="AlphaFoldDB" id="A0A8T1VDU0"/>
<evidence type="ECO:0000256" key="4">
    <source>
        <dbReference type="SAM" id="SignalP"/>
    </source>
</evidence>
<evidence type="ECO:0000313" key="6">
    <source>
        <dbReference type="EMBL" id="KAG7378258.1"/>
    </source>
</evidence>
<evidence type="ECO:0000259" key="5">
    <source>
        <dbReference type="SMART" id="SM00656"/>
    </source>
</evidence>
<sequence length="484" mass="50208">MLPRCRFQCAVFAFVIAYCDLAPAASSVVVGTPPGFAAGTTGGGDIEPVYPTTAEELTTYLSDAEPRVIVLKQEFEFIGTEGSSTEKGCRPQHHLTCLAKKNGFSGQDELQQNGRTCDGSEVEVTYDKAADKPLIIASDKTLVGEGTKGVLNGKGLMIKGNNIIVQNVHVTNLNPAVVFGGDGIAVAGDDDANPPTGIWLDHVKVSSVGRQMVVVHYAGAKQLTISNSDFDGNTKYSSSCDGHHYWGFLILGTKVEMSIVGNYFHATSGRSPKIGGYDNQEEVVHVANNYFSDNTGHAFAVSTGGYVLAEGNYFDSVKTPIEKADPNGHFFVPKAAGDCKASIGRDCELNVLNDSGDFAGYGENDVATKIGDHKTEIGGYAVTAAAKASAASGNFGVGELGSGVEQTSASSGTAAVSTDASGAAQQETAQISPASAATESGSAESPIATTDAPIQQGSNAQGGSMATDNTTSTVIEKCTPRKRT</sequence>
<dbReference type="InterPro" id="IPR045032">
    <property type="entry name" value="PEL"/>
</dbReference>
<feature type="region of interest" description="Disordered" evidence="3">
    <location>
        <begin position="411"/>
        <end position="484"/>
    </location>
</feature>
<feature type="chain" id="PRO_5035852363" description="Pectate lyase domain-containing protein" evidence="4">
    <location>
        <begin position="25"/>
        <end position="484"/>
    </location>
</feature>
<feature type="signal peptide" evidence="4">
    <location>
        <begin position="1"/>
        <end position="24"/>
    </location>
</feature>
<dbReference type="SMART" id="SM00656">
    <property type="entry name" value="Amb_all"/>
    <property type="match status" value="1"/>
</dbReference>
<evidence type="ECO:0000256" key="2">
    <source>
        <dbReference type="ARBA" id="ARBA00023180"/>
    </source>
</evidence>
<accession>A0A8T1VDU0</accession>
<dbReference type="Pfam" id="PF00544">
    <property type="entry name" value="Pectate_lyase_4"/>
    <property type="match status" value="1"/>
</dbReference>
<protein>
    <recommendedName>
        <fullName evidence="5">Pectate lyase domain-containing protein</fullName>
    </recommendedName>
</protein>
<evidence type="ECO:0000256" key="3">
    <source>
        <dbReference type="SAM" id="MobiDB-lite"/>
    </source>
</evidence>
<dbReference type="OrthoDB" id="1637350at2759"/>
<feature type="compositionally biased region" description="Polar residues" evidence="3">
    <location>
        <begin position="452"/>
        <end position="474"/>
    </location>
</feature>
<feature type="compositionally biased region" description="Low complexity" evidence="3">
    <location>
        <begin position="411"/>
        <end position="424"/>
    </location>
</feature>
<dbReference type="PANTHER" id="PTHR31683">
    <property type="entry name" value="PECTATE LYASE 18-RELATED"/>
    <property type="match status" value="1"/>
</dbReference>
<keyword evidence="1" id="KW-1015">Disulfide bond</keyword>
<name>A0A8T1VDU0_9STRA</name>
<dbReference type="InterPro" id="IPR002022">
    <property type="entry name" value="Pec_lyase"/>
</dbReference>
<dbReference type="Proteomes" id="UP000693981">
    <property type="component" value="Unassembled WGS sequence"/>
</dbReference>
<feature type="compositionally biased region" description="Low complexity" evidence="3">
    <location>
        <begin position="432"/>
        <end position="446"/>
    </location>
</feature>
<reference evidence="6" key="1">
    <citation type="submission" date="2021-02" db="EMBL/GenBank/DDBJ databases">
        <authorList>
            <person name="Palmer J.M."/>
        </authorList>
    </citation>
    <scope>NUCLEOTIDE SEQUENCE</scope>
    <source>
        <strain evidence="6">SCRP23</strain>
    </source>
</reference>
<comment type="caution">
    <text evidence="6">The sequence shown here is derived from an EMBL/GenBank/DDBJ whole genome shotgun (WGS) entry which is preliminary data.</text>
</comment>
<feature type="domain" description="Pectate lyase" evidence="5">
    <location>
        <begin position="100"/>
        <end position="320"/>
    </location>
</feature>
<keyword evidence="7" id="KW-1185">Reference proteome</keyword>
<keyword evidence="2" id="KW-0325">Glycoprotein</keyword>
<dbReference type="GO" id="GO:0030570">
    <property type="term" value="F:pectate lyase activity"/>
    <property type="evidence" value="ECO:0007669"/>
    <property type="project" value="InterPro"/>
</dbReference>
<dbReference type="PANTHER" id="PTHR31683:SF67">
    <property type="entry name" value="PECTIN LYASE F-RELATED"/>
    <property type="match status" value="1"/>
</dbReference>
<gene>
    <name evidence="6" type="ORF">PHYBOEH_000454</name>
</gene>
<keyword evidence="4" id="KW-0732">Signal</keyword>
<evidence type="ECO:0000256" key="1">
    <source>
        <dbReference type="ARBA" id="ARBA00023157"/>
    </source>
</evidence>
<organism evidence="6 7">
    <name type="scientific">Phytophthora boehmeriae</name>
    <dbReference type="NCBI Taxonomy" id="109152"/>
    <lineage>
        <taxon>Eukaryota</taxon>
        <taxon>Sar</taxon>
        <taxon>Stramenopiles</taxon>
        <taxon>Oomycota</taxon>
        <taxon>Peronosporomycetes</taxon>
        <taxon>Peronosporales</taxon>
        <taxon>Peronosporaceae</taxon>
        <taxon>Phytophthora</taxon>
    </lineage>
</organism>
<proteinExistence type="predicted"/>
<dbReference type="EMBL" id="JAGDFL010001062">
    <property type="protein sequence ID" value="KAG7378258.1"/>
    <property type="molecule type" value="Genomic_DNA"/>
</dbReference>